<keyword evidence="6" id="KW-1185">Reference proteome</keyword>
<keyword evidence="1 5" id="KW-0378">Hydrolase</keyword>
<dbReference type="PANTHER" id="PTHR31988">
    <property type="entry name" value="ESTERASE, PUTATIVE (DUF303)-RELATED"/>
    <property type="match status" value="1"/>
</dbReference>
<evidence type="ECO:0000259" key="4">
    <source>
        <dbReference type="Pfam" id="PF03629"/>
    </source>
</evidence>
<feature type="chain" id="PRO_5015106735" evidence="3">
    <location>
        <begin position="22"/>
        <end position="324"/>
    </location>
</feature>
<evidence type="ECO:0000256" key="2">
    <source>
        <dbReference type="SAM" id="Phobius"/>
    </source>
</evidence>
<dbReference type="SUPFAM" id="SSF52266">
    <property type="entry name" value="SGNH hydrolase"/>
    <property type="match status" value="1"/>
</dbReference>
<dbReference type="Gene3D" id="3.40.50.1110">
    <property type="entry name" value="SGNH hydrolase"/>
    <property type="match status" value="1"/>
</dbReference>
<evidence type="ECO:0000313" key="6">
    <source>
        <dbReference type="Proteomes" id="UP000237000"/>
    </source>
</evidence>
<feature type="transmembrane region" description="Helical" evidence="2">
    <location>
        <begin position="300"/>
        <end position="321"/>
    </location>
</feature>
<keyword evidence="2" id="KW-0472">Membrane</keyword>
<evidence type="ECO:0000313" key="5">
    <source>
        <dbReference type="EMBL" id="PON84693.1"/>
    </source>
</evidence>
<dbReference type="Proteomes" id="UP000237000">
    <property type="component" value="Unassembled WGS sequence"/>
</dbReference>
<dbReference type="AlphaFoldDB" id="A0A2P5EGM7"/>
<dbReference type="Pfam" id="PF03629">
    <property type="entry name" value="SASA"/>
    <property type="match status" value="1"/>
</dbReference>
<comment type="caution">
    <text evidence="5">The sequence shown here is derived from an EMBL/GenBank/DDBJ whole genome shotgun (WGS) entry which is preliminary data.</text>
</comment>
<keyword evidence="2" id="KW-0812">Transmembrane</keyword>
<protein>
    <submittedName>
        <fullName evidence="5">SGNH hydrolase-type esterase domain containing protein</fullName>
    </submittedName>
</protein>
<dbReference type="GO" id="GO:0016787">
    <property type="term" value="F:hydrolase activity"/>
    <property type="evidence" value="ECO:0007669"/>
    <property type="project" value="UniProtKB-KW"/>
</dbReference>
<organism evidence="5 6">
    <name type="scientific">Trema orientale</name>
    <name type="common">Charcoal tree</name>
    <name type="synonym">Celtis orientalis</name>
    <dbReference type="NCBI Taxonomy" id="63057"/>
    <lineage>
        <taxon>Eukaryota</taxon>
        <taxon>Viridiplantae</taxon>
        <taxon>Streptophyta</taxon>
        <taxon>Embryophyta</taxon>
        <taxon>Tracheophyta</taxon>
        <taxon>Spermatophyta</taxon>
        <taxon>Magnoliopsida</taxon>
        <taxon>eudicotyledons</taxon>
        <taxon>Gunneridae</taxon>
        <taxon>Pentapetalae</taxon>
        <taxon>rosids</taxon>
        <taxon>fabids</taxon>
        <taxon>Rosales</taxon>
        <taxon>Cannabaceae</taxon>
        <taxon>Trema</taxon>
    </lineage>
</organism>
<dbReference type="InParanoid" id="A0A2P5EGM7"/>
<evidence type="ECO:0000256" key="3">
    <source>
        <dbReference type="SAM" id="SignalP"/>
    </source>
</evidence>
<accession>A0A2P5EGM7</accession>
<evidence type="ECO:0000256" key="1">
    <source>
        <dbReference type="ARBA" id="ARBA00022801"/>
    </source>
</evidence>
<name>A0A2P5EGM7_TREOI</name>
<dbReference type="InterPro" id="IPR005181">
    <property type="entry name" value="SASA"/>
</dbReference>
<feature type="signal peptide" evidence="3">
    <location>
        <begin position="1"/>
        <end position="21"/>
    </location>
</feature>
<feature type="domain" description="Sialate O-acetylesterase" evidence="4">
    <location>
        <begin position="33"/>
        <end position="273"/>
    </location>
</feature>
<dbReference type="PANTHER" id="PTHR31988:SF15">
    <property type="entry name" value="ESTERASE, PUTATIVE (DUF303)-RELATED"/>
    <property type="match status" value="1"/>
</dbReference>
<keyword evidence="3" id="KW-0732">Signal</keyword>
<keyword evidence="2" id="KW-1133">Transmembrane helix</keyword>
<dbReference type="OrthoDB" id="42638at2759"/>
<sequence>MGLRFFFLVVVFVFWDLEAHANSADPNSQLTQKDIFILAGQSNMAGRGGVINDVATGTQIWDGVVPSACRPNPSILRLDAKLNWVEAHEPLHADIDVASADGVGPGMAFANAVLAQEPSSFGPIGLVPCAIGGTNISQWERGSLLYRRMVRRARAAVAQQGGGGGGTLRALLWYQGESDTIVKQDAESYGRRLEKLFQDIRLDLMSPMLPIIQVALASGEGRFVDIVREAQFGTDLLNLRTVDAMGLTLRPDKLHLTTESQVRLGEMMADAFLNFIPNHLSATSNPINANFDQSTTSPTLLISNFIFSYAMIPLLTILLLITSF</sequence>
<reference evidence="6" key="1">
    <citation type="submission" date="2016-06" db="EMBL/GenBank/DDBJ databases">
        <title>Parallel loss of symbiosis genes in relatives of nitrogen-fixing non-legume Parasponia.</title>
        <authorList>
            <person name="Van Velzen R."/>
            <person name="Holmer R."/>
            <person name="Bu F."/>
            <person name="Rutten L."/>
            <person name="Van Zeijl A."/>
            <person name="Liu W."/>
            <person name="Santuari L."/>
            <person name="Cao Q."/>
            <person name="Sharma T."/>
            <person name="Shen D."/>
            <person name="Roswanjaya Y."/>
            <person name="Wardhani T."/>
            <person name="Kalhor M.S."/>
            <person name="Jansen J."/>
            <person name="Van den Hoogen J."/>
            <person name="Gungor B."/>
            <person name="Hartog M."/>
            <person name="Hontelez J."/>
            <person name="Verver J."/>
            <person name="Yang W.-C."/>
            <person name="Schijlen E."/>
            <person name="Repin R."/>
            <person name="Schilthuizen M."/>
            <person name="Schranz E."/>
            <person name="Heidstra R."/>
            <person name="Miyata K."/>
            <person name="Fedorova E."/>
            <person name="Kohlen W."/>
            <person name="Bisseling T."/>
            <person name="Smit S."/>
            <person name="Geurts R."/>
        </authorList>
    </citation>
    <scope>NUCLEOTIDE SEQUENCE [LARGE SCALE GENOMIC DNA]</scope>
    <source>
        <strain evidence="6">cv. RG33-2</strain>
    </source>
</reference>
<dbReference type="InterPro" id="IPR052940">
    <property type="entry name" value="Carb_Esterase_6"/>
</dbReference>
<dbReference type="InterPro" id="IPR036514">
    <property type="entry name" value="SGNH_hydro_sf"/>
</dbReference>
<gene>
    <name evidence="5" type="ORF">TorRG33x02_195200</name>
</gene>
<dbReference type="EMBL" id="JXTC01000158">
    <property type="protein sequence ID" value="PON84693.1"/>
    <property type="molecule type" value="Genomic_DNA"/>
</dbReference>
<proteinExistence type="predicted"/>